<evidence type="ECO:0000256" key="2">
    <source>
        <dbReference type="ARBA" id="ARBA00016013"/>
    </source>
</evidence>
<dbReference type="InterPro" id="IPR005648">
    <property type="entry name" value="FlgD"/>
</dbReference>
<feature type="domain" description="FlgD/Vpr Ig-like" evidence="7">
    <location>
        <begin position="103"/>
        <end position="178"/>
    </location>
</feature>
<evidence type="ECO:0000256" key="5">
    <source>
        <dbReference type="RuleBase" id="RU362076"/>
    </source>
</evidence>
<dbReference type="Gene3D" id="2.60.40.4070">
    <property type="match status" value="1"/>
</dbReference>
<feature type="compositionally biased region" description="Low complexity" evidence="6">
    <location>
        <begin position="7"/>
        <end position="20"/>
    </location>
</feature>
<dbReference type="GO" id="GO:0044781">
    <property type="term" value="P:bacterial-type flagellum organization"/>
    <property type="evidence" value="ECO:0007669"/>
    <property type="project" value="UniProtKB-UniRule"/>
</dbReference>
<dbReference type="RefSeq" id="WP_058314847.1">
    <property type="nucleotide sequence ID" value="NZ_CYTO01000019.1"/>
</dbReference>
<dbReference type="Proteomes" id="UP000051184">
    <property type="component" value="Unassembled WGS sequence"/>
</dbReference>
<evidence type="ECO:0000256" key="3">
    <source>
        <dbReference type="ARBA" id="ARBA00022795"/>
    </source>
</evidence>
<proteinExistence type="inferred from homology"/>
<organism evidence="8 9">
    <name type="scientific">Cognatishimia activa</name>
    <dbReference type="NCBI Taxonomy" id="1715691"/>
    <lineage>
        <taxon>Bacteria</taxon>
        <taxon>Pseudomonadati</taxon>
        <taxon>Pseudomonadota</taxon>
        <taxon>Alphaproteobacteria</taxon>
        <taxon>Rhodobacterales</taxon>
        <taxon>Paracoccaceae</taxon>
        <taxon>Cognatishimia</taxon>
    </lineage>
</organism>
<name>A0A0P1IQK8_9RHOB</name>
<accession>A0A0P1IQK8</accession>
<evidence type="ECO:0000313" key="9">
    <source>
        <dbReference type="Proteomes" id="UP000051184"/>
    </source>
</evidence>
<dbReference type="EMBL" id="CYUE01000018">
    <property type="protein sequence ID" value="CUK25891.1"/>
    <property type="molecule type" value="Genomic_DNA"/>
</dbReference>
<evidence type="ECO:0000256" key="6">
    <source>
        <dbReference type="SAM" id="MobiDB-lite"/>
    </source>
</evidence>
<comment type="function">
    <text evidence="4 5">Required for flagellar hook formation. May act as a scaffolding protein.</text>
</comment>
<dbReference type="Gene3D" id="2.30.30.910">
    <property type="match status" value="1"/>
</dbReference>
<dbReference type="OrthoDB" id="9785233at2"/>
<feature type="region of interest" description="Disordered" evidence="6">
    <location>
        <begin position="1"/>
        <end position="21"/>
    </location>
</feature>
<dbReference type="Pfam" id="PF13860">
    <property type="entry name" value="FlgD_ig"/>
    <property type="match status" value="1"/>
</dbReference>
<evidence type="ECO:0000313" key="8">
    <source>
        <dbReference type="EMBL" id="CUK25891.1"/>
    </source>
</evidence>
<dbReference type="STRING" id="1715691.TA5113_01882"/>
<dbReference type="AlphaFoldDB" id="A0A0P1IQK8"/>
<evidence type="ECO:0000256" key="1">
    <source>
        <dbReference type="ARBA" id="ARBA00010577"/>
    </source>
</evidence>
<sequence length="223" mass="23978">MGLAPITTSSTNGNASGTNSLSQLGEDYNRFLTLLTAQVQYQDPLEPMDSTQFVSQLAQLSQVEQAVQTNTNLNDIGAQLTSLLASSGSDLLGREVTVNTSQVTLDQGNVDSYYQVDEGTAEVTAEIRDPLTDTVVRRLTDLPTDHTALQKLEWDGLDDAGNPVLDGNYNVTVTAKDADDVATTAFTYRKAIVEEVLFTEGQNYFTLFGDETVPAEAVLAVAS</sequence>
<dbReference type="Pfam" id="PF03963">
    <property type="entry name" value="FlgD"/>
    <property type="match status" value="1"/>
</dbReference>
<keyword evidence="9" id="KW-1185">Reference proteome</keyword>
<evidence type="ECO:0000259" key="7">
    <source>
        <dbReference type="Pfam" id="PF13860"/>
    </source>
</evidence>
<keyword evidence="3 5" id="KW-1005">Bacterial flagellum biogenesis</keyword>
<comment type="similarity">
    <text evidence="1 5">Belongs to the FlgD family.</text>
</comment>
<reference evidence="9" key="1">
    <citation type="submission" date="2015-09" db="EMBL/GenBank/DDBJ databases">
        <authorList>
            <person name="Rodrigo-Torres Lidia"/>
            <person name="Arahal R.David."/>
        </authorList>
    </citation>
    <scope>NUCLEOTIDE SEQUENCE [LARGE SCALE GENOMIC DNA]</scope>
    <source>
        <strain evidence="9">CECT 5114</strain>
    </source>
</reference>
<protein>
    <recommendedName>
        <fullName evidence="2 5">Basal-body rod modification protein FlgD</fullName>
    </recommendedName>
</protein>
<gene>
    <name evidence="8" type="primary">flgD</name>
    <name evidence="8" type="ORF">TA5114_01695</name>
</gene>
<dbReference type="InterPro" id="IPR025965">
    <property type="entry name" value="FlgD/Vpr_Ig-like"/>
</dbReference>
<evidence type="ECO:0000256" key="4">
    <source>
        <dbReference type="ARBA" id="ARBA00024746"/>
    </source>
</evidence>